<dbReference type="AlphaFoldDB" id="A0A0N8QT67"/>
<dbReference type="GO" id="GO:0006574">
    <property type="term" value="P:L-valine catabolic process"/>
    <property type="evidence" value="ECO:0007669"/>
    <property type="project" value="TreeGrafter"/>
</dbReference>
<dbReference type="GO" id="GO:0003860">
    <property type="term" value="F:3-hydroxyisobutyryl-CoA hydrolase activity"/>
    <property type="evidence" value="ECO:0007669"/>
    <property type="project" value="UniProtKB-EC"/>
</dbReference>
<evidence type="ECO:0000313" key="9">
    <source>
        <dbReference type="Proteomes" id="UP000278587"/>
    </source>
</evidence>
<dbReference type="GO" id="GO:0005829">
    <property type="term" value="C:cytosol"/>
    <property type="evidence" value="ECO:0007669"/>
    <property type="project" value="TreeGrafter"/>
</dbReference>
<feature type="compositionally biased region" description="Polar residues" evidence="4">
    <location>
        <begin position="31"/>
        <end position="43"/>
    </location>
</feature>
<dbReference type="GO" id="GO:0016853">
    <property type="term" value="F:isomerase activity"/>
    <property type="evidence" value="ECO:0007669"/>
    <property type="project" value="UniProtKB-KW"/>
</dbReference>
<dbReference type="Proteomes" id="UP000278587">
    <property type="component" value="Unassembled WGS sequence"/>
</dbReference>
<dbReference type="NCBIfam" id="NF004127">
    <property type="entry name" value="PRK05617.1"/>
    <property type="match status" value="1"/>
</dbReference>
<evidence type="ECO:0000313" key="8">
    <source>
        <dbReference type="Proteomes" id="UP000269872"/>
    </source>
</evidence>
<organism evidence="7 8">
    <name type="scientific">Pseudomonas caricapapayae</name>
    <dbReference type="NCBI Taxonomy" id="46678"/>
    <lineage>
        <taxon>Bacteria</taxon>
        <taxon>Pseudomonadati</taxon>
        <taxon>Pseudomonadota</taxon>
        <taxon>Gammaproteobacteria</taxon>
        <taxon>Pseudomonadales</taxon>
        <taxon>Pseudomonadaceae</taxon>
        <taxon>Pseudomonas</taxon>
    </lineage>
</organism>
<evidence type="ECO:0000256" key="3">
    <source>
        <dbReference type="ARBA" id="ARBA00022801"/>
    </source>
</evidence>
<proteinExistence type="predicted"/>
<evidence type="ECO:0000256" key="4">
    <source>
        <dbReference type="SAM" id="MobiDB-lite"/>
    </source>
</evidence>
<evidence type="ECO:0000256" key="2">
    <source>
        <dbReference type="ARBA" id="ARBA00011915"/>
    </source>
</evidence>
<dbReference type="Gene3D" id="3.90.226.10">
    <property type="entry name" value="2-enoyl-CoA Hydratase, Chain A, domain 1"/>
    <property type="match status" value="1"/>
</dbReference>
<name>A0A0N8QT67_9PSED</name>
<dbReference type="InterPro" id="IPR032259">
    <property type="entry name" value="HIBYL-CoA-H"/>
</dbReference>
<accession>A0A0N8QT67</accession>
<dbReference type="CDD" id="cd06558">
    <property type="entry name" value="crotonase-like"/>
    <property type="match status" value="1"/>
</dbReference>
<comment type="caution">
    <text evidence="7">The sequence shown here is derived from an EMBL/GenBank/DDBJ whole genome shotgun (WGS) entry which is preliminary data.</text>
</comment>
<protein>
    <recommendedName>
        <fullName evidence="2">3-hydroxyisobutyryl-CoA hydrolase</fullName>
        <ecNumber evidence="2">3.1.2.4</ecNumber>
    </recommendedName>
</protein>
<dbReference type="PANTHER" id="PTHR43176:SF3">
    <property type="entry name" value="3-HYDROXYISOBUTYRYL-COA HYDROLASE, MITOCHONDRIAL"/>
    <property type="match status" value="1"/>
</dbReference>
<dbReference type="EC" id="3.1.2.4" evidence="2"/>
<feature type="domain" description="Enoyl-CoA hydratase/isomerase" evidence="5">
    <location>
        <begin position="58"/>
        <end position="390"/>
    </location>
</feature>
<dbReference type="InterPro" id="IPR045004">
    <property type="entry name" value="ECH_dom"/>
</dbReference>
<keyword evidence="3" id="KW-0378">Hydrolase</keyword>
<evidence type="ECO:0000313" key="6">
    <source>
        <dbReference type="EMBL" id="RMM11698.1"/>
    </source>
</evidence>
<comment type="catalytic activity">
    <reaction evidence="1">
        <text>3-hydroxy-2-methylpropanoyl-CoA + H2O = 3-hydroxy-2-methylpropanoate + CoA + H(+)</text>
        <dbReference type="Rhea" id="RHEA:20888"/>
        <dbReference type="ChEBI" id="CHEBI:11805"/>
        <dbReference type="ChEBI" id="CHEBI:15377"/>
        <dbReference type="ChEBI" id="CHEBI:15378"/>
        <dbReference type="ChEBI" id="CHEBI:57287"/>
        <dbReference type="ChEBI" id="CHEBI:57340"/>
        <dbReference type="EC" id="3.1.2.4"/>
    </reaction>
</comment>
<sequence length="395" mass="44136">MLCTFALLGSSAKLQQNSNKKKAQPNKEFRMSSQVSSARPVRQPTSRDSIVVDVRNHIGHLTLNRPEGLNAIDLDMVRLLRLQLDRWADDPSVHAVVLRGAGGKAFCAGGDIRSLYESHQSGQDLHHTFFAEEYELDLTIHRYRKPVLALMDGLVLGGGMGLVQGADLRVVTERSRLGMPEVAIGYFPDVGGSHFLSRLPGELGTWLGVTGSQIGAADALYCGLANWSMDSEMLPRLDHMLDHLKWKSTPLKDLQGALAKLATQRLPYPPLEILRPAIDHFFALPDIPSMLEQLQEVVIGDTREWALDTVERMKRHSPLAMAVTLEMLRRGRHLPLQACFAMELHLDRQWFERGDLIEGIRALIIDKDKKPQWKHASAQDVSSAHVHSFFSGLEN</sequence>
<evidence type="ECO:0000259" key="5">
    <source>
        <dbReference type="Pfam" id="PF16113"/>
    </source>
</evidence>
<dbReference type="Pfam" id="PF16113">
    <property type="entry name" value="ECH_2"/>
    <property type="match status" value="1"/>
</dbReference>
<dbReference type="InterPro" id="IPR029045">
    <property type="entry name" value="ClpP/crotonase-like_dom_sf"/>
</dbReference>
<gene>
    <name evidence="7" type="ORF">ALP05_100083</name>
    <name evidence="6" type="ORF">ALQ84_100091</name>
</gene>
<keyword evidence="7" id="KW-0413">Isomerase</keyword>
<dbReference type="Proteomes" id="UP000269872">
    <property type="component" value="Unassembled WGS sequence"/>
</dbReference>
<evidence type="ECO:0000256" key="1">
    <source>
        <dbReference type="ARBA" id="ARBA00001709"/>
    </source>
</evidence>
<dbReference type="SUPFAM" id="SSF52096">
    <property type="entry name" value="ClpP/crotonase"/>
    <property type="match status" value="1"/>
</dbReference>
<feature type="region of interest" description="Disordered" evidence="4">
    <location>
        <begin position="15"/>
        <end position="43"/>
    </location>
</feature>
<dbReference type="EMBL" id="RBOC01000061">
    <property type="protein sequence ID" value="RMM11698.1"/>
    <property type="molecule type" value="Genomic_DNA"/>
</dbReference>
<dbReference type="PANTHER" id="PTHR43176">
    <property type="entry name" value="3-HYDROXYISOBUTYRYL-COA HYDROLASE-RELATED"/>
    <property type="match status" value="1"/>
</dbReference>
<dbReference type="EMBL" id="RBUY01000141">
    <property type="protein sequence ID" value="RMV73228.1"/>
    <property type="molecule type" value="Genomic_DNA"/>
</dbReference>
<evidence type="ECO:0000313" key="7">
    <source>
        <dbReference type="EMBL" id="RMV73228.1"/>
    </source>
</evidence>
<reference evidence="8 9" key="1">
    <citation type="submission" date="2018-08" db="EMBL/GenBank/DDBJ databases">
        <title>Recombination of ecologically and evolutionarily significant loci maintains genetic cohesion in the Pseudomonas syringae species complex.</title>
        <authorList>
            <person name="Dillon M."/>
            <person name="Thakur S."/>
            <person name="Almeida R.N.D."/>
            <person name="Weir B.S."/>
            <person name="Guttman D.S."/>
        </authorList>
    </citation>
    <scope>NUCLEOTIDE SEQUENCE [LARGE SCALE GENOMIC DNA]</scope>
    <source>
        <strain evidence="6 9">ICMP 4086</strain>
        <strain evidence="7 8">ICMP 7496</strain>
    </source>
</reference>